<dbReference type="Proteomes" id="UP000066737">
    <property type="component" value="Chromosome I"/>
</dbReference>
<dbReference type="AlphaFoldDB" id="A0A0U5H1T7"/>
<feature type="region of interest" description="Disordered" evidence="1">
    <location>
        <begin position="1"/>
        <end position="22"/>
    </location>
</feature>
<dbReference type="STRING" id="1407499.HHUB_1993"/>
<dbReference type="KEGG" id="hhb:Hhub_1993"/>
<dbReference type="InterPro" id="IPR058420">
    <property type="entry name" value="DUF8107"/>
</dbReference>
<dbReference type="EMBL" id="LN831302">
    <property type="protein sequence ID" value="CQH53693.1"/>
    <property type="molecule type" value="Genomic_DNA"/>
</dbReference>
<gene>
    <name evidence="4" type="ORF">HHUB_1993</name>
</gene>
<organism evidence="4 5">
    <name type="scientific">Halobacterium hubeiense</name>
    <dbReference type="NCBI Taxonomy" id="1407499"/>
    <lineage>
        <taxon>Archaea</taxon>
        <taxon>Methanobacteriati</taxon>
        <taxon>Methanobacteriota</taxon>
        <taxon>Stenosarchaea group</taxon>
        <taxon>Halobacteria</taxon>
        <taxon>Halobacteriales</taxon>
        <taxon>Halobacteriaceae</taxon>
        <taxon>Halobacterium</taxon>
    </lineage>
</organism>
<evidence type="ECO:0000313" key="5">
    <source>
        <dbReference type="Proteomes" id="UP000066737"/>
    </source>
</evidence>
<keyword evidence="2" id="KW-1133">Transmembrane helix</keyword>
<feature type="domain" description="DUF8107" evidence="3">
    <location>
        <begin position="1"/>
        <end position="76"/>
    </location>
</feature>
<protein>
    <recommendedName>
        <fullName evidence="3">DUF8107 domain-containing protein</fullName>
    </recommendedName>
</protein>
<proteinExistence type="predicted"/>
<dbReference type="OrthoDB" id="214676at2157"/>
<reference evidence="5" key="1">
    <citation type="journal article" date="2016" name="Environ. Microbiol.">
        <title>The complete genome of a viable archaeum isolated from 123-million-year-old rock salt.</title>
        <authorList>
            <person name="Jaakkola S.T."/>
            <person name="Pfeiffer F."/>
            <person name="Ravantti J.J."/>
            <person name="Guo Q."/>
            <person name="Liu Y."/>
            <person name="Chen X."/>
            <person name="Ma H."/>
            <person name="Yang C."/>
            <person name="Oksanen H.M."/>
            <person name="Bamford D.H."/>
        </authorList>
    </citation>
    <scope>NUCLEOTIDE SEQUENCE</scope>
    <source>
        <strain evidence="5">JI20-1</strain>
    </source>
</reference>
<feature type="transmembrane region" description="Helical" evidence="2">
    <location>
        <begin position="26"/>
        <end position="47"/>
    </location>
</feature>
<evidence type="ECO:0000313" key="4">
    <source>
        <dbReference type="EMBL" id="CQH53693.1"/>
    </source>
</evidence>
<evidence type="ECO:0000259" key="3">
    <source>
        <dbReference type="Pfam" id="PF26409"/>
    </source>
</evidence>
<evidence type="ECO:0000256" key="2">
    <source>
        <dbReference type="SAM" id="Phobius"/>
    </source>
</evidence>
<dbReference type="GeneID" id="26658665"/>
<sequence length="76" mass="7706">MSEDERGAGEEAGFGEAAARSEGSPWVAQGINAVLSTLFALVVVGGLEFIGAAAFTLVNVATAAVLIFTVSYVATR</sequence>
<feature type="transmembrane region" description="Helical" evidence="2">
    <location>
        <begin position="54"/>
        <end position="74"/>
    </location>
</feature>
<keyword evidence="2" id="KW-0472">Membrane</keyword>
<accession>A0A0U5H1T7</accession>
<evidence type="ECO:0000256" key="1">
    <source>
        <dbReference type="SAM" id="MobiDB-lite"/>
    </source>
</evidence>
<keyword evidence="2" id="KW-0812">Transmembrane</keyword>
<dbReference type="RefSeq" id="WP_059056447.1">
    <property type="nucleotide sequence ID" value="NZ_CEML01000002.1"/>
</dbReference>
<dbReference type="Pfam" id="PF26409">
    <property type="entry name" value="DUF8107"/>
    <property type="match status" value="1"/>
</dbReference>
<keyword evidence="5" id="KW-1185">Reference proteome</keyword>
<name>A0A0U5H1T7_9EURY</name>